<keyword evidence="3" id="KW-0489">Methyltransferase</keyword>
<dbReference type="AlphaFoldDB" id="A0A154BT27"/>
<evidence type="ECO:0000313" key="3">
    <source>
        <dbReference type="EMBL" id="KYZ77174.1"/>
    </source>
</evidence>
<reference evidence="3 4" key="1">
    <citation type="submission" date="2016-02" db="EMBL/GenBank/DDBJ databases">
        <title>Anaerosporomusa subterraneum gen. nov., sp. nov., a spore-forming obligate anaerobe isolated from saprolite.</title>
        <authorList>
            <person name="Choi J.K."/>
            <person name="Shah M."/>
            <person name="Yee N."/>
        </authorList>
    </citation>
    <scope>NUCLEOTIDE SEQUENCE [LARGE SCALE GENOMIC DNA]</scope>
    <source>
        <strain evidence="3 4">RU4</strain>
    </source>
</reference>
<dbReference type="GO" id="GO:0008168">
    <property type="term" value="F:methyltransferase activity"/>
    <property type="evidence" value="ECO:0007669"/>
    <property type="project" value="UniProtKB-KW"/>
</dbReference>
<protein>
    <submittedName>
        <fullName evidence="3">Methyltransferase type 11</fullName>
    </submittedName>
</protein>
<evidence type="ECO:0000313" key="4">
    <source>
        <dbReference type="Proteomes" id="UP000076268"/>
    </source>
</evidence>
<dbReference type="CDD" id="cd02440">
    <property type="entry name" value="AdoMet_MTases"/>
    <property type="match status" value="1"/>
</dbReference>
<dbReference type="SUPFAM" id="SSF53335">
    <property type="entry name" value="S-adenosyl-L-methionine-dependent methyltransferases"/>
    <property type="match status" value="1"/>
</dbReference>
<feature type="domain" description="Methyltransferase" evidence="2">
    <location>
        <begin position="36"/>
        <end position="130"/>
    </location>
</feature>
<dbReference type="PANTHER" id="PTHR43861">
    <property type="entry name" value="TRANS-ACONITATE 2-METHYLTRANSFERASE-RELATED"/>
    <property type="match status" value="1"/>
</dbReference>
<dbReference type="GO" id="GO:0032259">
    <property type="term" value="P:methylation"/>
    <property type="evidence" value="ECO:0007669"/>
    <property type="project" value="UniProtKB-KW"/>
</dbReference>
<dbReference type="InterPro" id="IPR041698">
    <property type="entry name" value="Methyltransf_25"/>
</dbReference>
<sequence>MNRELYDDNKTYSPVGTHQEVAFIVETLGIAPQAKILDLYCGYGRHAIELAKSGYLVTGVDGTQAFIDIARQKAIEAGVSICFEQKDMRELAYDNQFDAVINMFAAFGYFSDEENALVLKQIANALHSGGFLLMDLLNRELMARSNLNRYWRHPSGEYVLSYKAELQHGTAKMKREVINQNSGKKLRYEFDLRSYSLYEIETLLENSGLKIRSTFGNFDRTLYNHESPRLIVLAQKL</sequence>
<evidence type="ECO:0000259" key="2">
    <source>
        <dbReference type="Pfam" id="PF13649"/>
    </source>
</evidence>
<dbReference type="Gene3D" id="3.40.50.150">
    <property type="entry name" value="Vaccinia Virus protein VP39"/>
    <property type="match status" value="1"/>
</dbReference>
<dbReference type="RefSeq" id="WP_066239020.1">
    <property type="nucleotide sequence ID" value="NZ_LSGP01000013.1"/>
</dbReference>
<keyword evidence="4" id="KW-1185">Reference proteome</keyword>
<organism evidence="3 4">
    <name type="scientific">Anaerosporomusa subterranea</name>
    <dbReference type="NCBI Taxonomy" id="1794912"/>
    <lineage>
        <taxon>Bacteria</taxon>
        <taxon>Bacillati</taxon>
        <taxon>Bacillota</taxon>
        <taxon>Negativicutes</taxon>
        <taxon>Acetonemataceae</taxon>
        <taxon>Anaerosporomusa</taxon>
    </lineage>
</organism>
<dbReference type="Pfam" id="PF13649">
    <property type="entry name" value="Methyltransf_25"/>
    <property type="match status" value="1"/>
</dbReference>
<proteinExistence type="predicted"/>
<dbReference type="Gene3D" id="2.20.25.110">
    <property type="entry name" value="S-adenosyl-L-methionine-dependent methyltransferases"/>
    <property type="match status" value="1"/>
</dbReference>
<dbReference type="OrthoDB" id="9811589at2"/>
<dbReference type="STRING" id="1794912.AXX12_03310"/>
<keyword evidence="1 3" id="KW-0808">Transferase</keyword>
<gene>
    <name evidence="3" type="ORF">AXX12_03310</name>
</gene>
<dbReference type="EMBL" id="LSGP01000013">
    <property type="protein sequence ID" value="KYZ77174.1"/>
    <property type="molecule type" value="Genomic_DNA"/>
</dbReference>
<dbReference type="Proteomes" id="UP000076268">
    <property type="component" value="Unassembled WGS sequence"/>
</dbReference>
<evidence type="ECO:0000256" key="1">
    <source>
        <dbReference type="ARBA" id="ARBA00022679"/>
    </source>
</evidence>
<name>A0A154BT27_ANASB</name>
<accession>A0A154BT27</accession>
<dbReference type="InterPro" id="IPR029063">
    <property type="entry name" value="SAM-dependent_MTases_sf"/>
</dbReference>
<comment type="caution">
    <text evidence="3">The sequence shown here is derived from an EMBL/GenBank/DDBJ whole genome shotgun (WGS) entry which is preliminary data.</text>
</comment>